<dbReference type="EMBL" id="JALLAZ020001068">
    <property type="protein sequence ID" value="KAL3781387.1"/>
    <property type="molecule type" value="Genomic_DNA"/>
</dbReference>
<dbReference type="AlphaFoldDB" id="A0ABD3P191"/>
<feature type="compositionally biased region" description="Acidic residues" evidence="5">
    <location>
        <begin position="126"/>
        <end position="135"/>
    </location>
</feature>
<feature type="region of interest" description="Disordered" evidence="5">
    <location>
        <begin position="111"/>
        <end position="135"/>
    </location>
</feature>
<dbReference type="Pfam" id="PF00089">
    <property type="entry name" value="Trypsin"/>
    <property type="match status" value="1"/>
</dbReference>
<comment type="similarity">
    <text evidence="1">Belongs to the peptidase S1 family.</text>
</comment>
<evidence type="ECO:0000256" key="4">
    <source>
        <dbReference type="RuleBase" id="RU363034"/>
    </source>
</evidence>
<keyword evidence="4" id="KW-0378">Hydrolase</keyword>
<keyword evidence="4" id="KW-0720">Serine protease</keyword>
<dbReference type="InterPro" id="IPR001254">
    <property type="entry name" value="Trypsin_dom"/>
</dbReference>
<dbReference type="SMART" id="SM00020">
    <property type="entry name" value="Tryp_SPc"/>
    <property type="match status" value="1"/>
</dbReference>
<dbReference type="PROSITE" id="PS00134">
    <property type="entry name" value="TRYPSIN_HIS"/>
    <property type="match status" value="1"/>
</dbReference>
<evidence type="ECO:0000313" key="7">
    <source>
        <dbReference type="EMBL" id="KAL3781387.1"/>
    </source>
</evidence>
<dbReference type="InterPro" id="IPR018114">
    <property type="entry name" value="TRYPSIN_HIS"/>
</dbReference>
<dbReference type="PRINTS" id="PR00722">
    <property type="entry name" value="CHYMOTRYPSIN"/>
</dbReference>
<dbReference type="PANTHER" id="PTHR24276">
    <property type="entry name" value="POLYSERASE-RELATED"/>
    <property type="match status" value="1"/>
</dbReference>
<dbReference type="InterPro" id="IPR033116">
    <property type="entry name" value="TRYPSIN_SER"/>
</dbReference>
<dbReference type="PROSITE" id="PS00135">
    <property type="entry name" value="TRYPSIN_SER"/>
    <property type="match status" value="1"/>
</dbReference>
<dbReference type="InterPro" id="IPR050430">
    <property type="entry name" value="Peptidase_S1"/>
</dbReference>
<gene>
    <name evidence="7" type="ORF">ACHAW5_010283</name>
</gene>
<name>A0ABD3P191_9STRA</name>
<dbReference type="SUPFAM" id="SSF50494">
    <property type="entry name" value="Trypsin-like serine proteases"/>
    <property type="match status" value="1"/>
</dbReference>
<keyword evidence="2" id="KW-0843">Virulence</keyword>
<dbReference type="PANTHER" id="PTHR24276:SF91">
    <property type="entry name" value="AT26814P-RELATED"/>
    <property type="match status" value="1"/>
</dbReference>
<keyword evidence="4" id="KW-0645">Protease</keyword>
<dbReference type="InterPro" id="IPR009003">
    <property type="entry name" value="Peptidase_S1_PA"/>
</dbReference>
<dbReference type="InterPro" id="IPR001314">
    <property type="entry name" value="Peptidase_S1A"/>
</dbReference>
<dbReference type="CDD" id="cd00190">
    <property type="entry name" value="Tryp_SPc"/>
    <property type="match status" value="1"/>
</dbReference>
<dbReference type="Proteomes" id="UP001530315">
    <property type="component" value="Unassembled WGS sequence"/>
</dbReference>
<evidence type="ECO:0000256" key="1">
    <source>
        <dbReference type="ARBA" id="ARBA00007664"/>
    </source>
</evidence>
<evidence type="ECO:0000256" key="3">
    <source>
        <dbReference type="ARBA" id="ARBA00023157"/>
    </source>
</evidence>
<evidence type="ECO:0000313" key="8">
    <source>
        <dbReference type="Proteomes" id="UP001530315"/>
    </source>
</evidence>
<sequence>MVLAASRRYPYAVSLMHAGEHFCGGALIAPDVVITAGHCHSQNSLYGMTYDVVIGRHDLDMTWTGESIPFDEEVLHPRYDDDTVDNDFNIVVLTTAASTRSSGGVYLRVNDDDSVPVGGSLPPGGGEDDDDGRDDDVVVGDALTVVGWGDTDRSEAVDVSDVLMETRVYPMTNERCVSDSGGYVDVGGAVVFEGYDDLTENMLCARAADTDACQGDSGGPLVKKGNDESGVDDILVGLVSWGYGCAETSFPGVYSRVSAQYAWIRRTVCSRSRDPPQWYNCPTLSPVPATPSPSRSPMPHSKQQLLITIELDDYPTETGWVLSTLSDEVGGVFEEVIYAKPIGSYVVSDAGKVVLYQVLVDSETWYNLTIYDSAGNGFAGTLNVDLDGVGFESRSLVKEPGFTEVSGKAVSYAMYVGESPRQFLTLNFLINFEAKGVAYELRNDDDDIIFALSWYEAYYSPSGLESVKIPVYGPARGDRSYTLRLWDGALSYELYLGDPNTDGTLLKSGTETDEALQFAIEGNPPPALTPSVFSVSSPSSFSPNGQSFAVENPTLIGKNNDQPTMDDTTTTTDNINDIVAAASDASSTPASRVFCGWHAIAIAALSFLISSA</sequence>
<protein>
    <recommendedName>
        <fullName evidence="6">Peptidase S1 domain-containing protein</fullName>
    </recommendedName>
</protein>
<keyword evidence="8" id="KW-1185">Reference proteome</keyword>
<dbReference type="Gene3D" id="2.40.10.10">
    <property type="entry name" value="Trypsin-like serine proteases"/>
    <property type="match status" value="2"/>
</dbReference>
<evidence type="ECO:0000256" key="2">
    <source>
        <dbReference type="ARBA" id="ARBA00023026"/>
    </source>
</evidence>
<dbReference type="GO" id="GO:0008236">
    <property type="term" value="F:serine-type peptidase activity"/>
    <property type="evidence" value="ECO:0007669"/>
    <property type="project" value="UniProtKB-KW"/>
</dbReference>
<comment type="caution">
    <text evidence="7">The sequence shown here is derived from an EMBL/GenBank/DDBJ whole genome shotgun (WGS) entry which is preliminary data.</text>
</comment>
<proteinExistence type="inferred from homology"/>
<feature type="domain" description="Peptidase S1" evidence="6">
    <location>
        <begin position="1"/>
        <end position="269"/>
    </location>
</feature>
<dbReference type="PROSITE" id="PS50240">
    <property type="entry name" value="TRYPSIN_DOM"/>
    <property type="match status" value="1"/>
</dbReference>
<evidence type="ECO:0000256" key="5">
    <source>
        <dbReference type="SAM" id="MobiDB-lite"/>
    </source>
</evidence>
<accession>A0ABD3P191</accession>
<organism evidence="7 8">
    <name type="scientific">Stephanodiscus triporus</name>
    <dbReference type="NCBI Taxonomy" id="2934178"/>
    <lineage>
        <taxon>Eukaryota</taxon>
        <taxon>Sar</taxon>
        <taxon>Stramenopiles</taxon>
        <taxon>Ochrophyta</taxon>
        <taxon>Bacillariophyta</taxon>
        <taxon>Coscinodiscophyceae</taxon>
        <taxon>Thalassiosirophycidae</taxon>
        <taxon>Stephanodiscales</taxon>
        <taxon>Stephanodiscaceae</taxon>
        <taxon>Stephanodiscus</taxon>
    </lineage>
</organism>
<dbReference type="GO" id="GO:0006508">
    <property type="term" value="P:proteolysis"/>
    <property type="evidence" value="ECO:0007669"/>
    <property type="project" value="UniProtKB-KW"/>
</dbReference>
<keyword evidence="3" id="KW-1015">Disulfide bond</keyword>
<dbReference type="InterPro" id="IPR043504">
    <property type="entry name" value="Peptidase_S1_PA_chymotrypsin"/>
</dbReference>
<evidence type="ECO:0000259" key="6">
    <source>
        <dbReference type="PROSITE" id="PS50240"/>
    </source>
</evidence>
<reference evidence="7 8" key="1">
    <citation type="submission" date="2024-10" db="EMBL/GenBank/DDBJ databases">
        <title>Updated reference genomes for cyclostephanoid diatoms.</title>
        <authorList>
            <person name="Roberts W.R."/>
            <person name="Alverson A.J."/>
        </authorList>
    </citation>
    <scope>NUCLEOTIDE SEQUENCE [LARGE SCALE GENOMIC DNA]</scope>
    <source>
        <strain evidence="7 8">AJA276-08</strain>
    </source>
</reference>